<dbReference type="RefSeq" id="WP_187009035.1">
    <property type="nucleotide sequence ID" value="NZ_JACRUI010000001.1"/>
</dbReference>
<dbReference type="InterPro" id="IPR025634">
    <property type="entry name" value="DUF4292"/>
</dbReference>
<feature type="chain" id="PRO_5046068661" evidence="1">
    <location>
        <begin position="29"/>
        <end position="266"/>
    </location>
</feature>
<dbReference type="Pfam" id="PF14125">
    <property type="entry name" value="DUF4292"/>
    <property type="match status" value="1"/>
</dbReference>
<accession>A0ABR7J4J5</accession>
<evidence type="ECO:0000256" key="1">
    <source>
        <dbReference type="SAM" id="SignalP"/>
    </source>
</evidence>
<evidence type="ECO:0000313" key="2">
    <source>
        <dbReference type="EMBL" id="MBC5840461.1"/>
    </source>
</evidence>
<protein>
    <submittedName>
        <fullName evidence="2">DUF4292 domain-containing protein</fullName>
    </submittedName>
</protein>
<dbReference type="Proteomes" id="UP000629963">
    <property type="component" value="Unassembled WGS sequence"/>
</dbReference>
<reference evidence="2 3" key="1">
    <citation type="submission" date="2020-08" db="EMBL/GenBank/DDBJ databases">
        <title>Description of novel Flavobacterium F-380 isolate.</title>
        <authorList>
            <person name="Saticioglu I.B."/>
            <person name="Duman M."/>
            <person name="Altun S."/>
        </authorList>
    </citation>
    <scope>NUCLEOTIDE SEQUENCE [LARGE SCALE GENOMIC DNA]</scope>
    <source>
        <strain evidence="2 3">F-380</strain>
    </source>
</reference>
<dbReference type="PROSITE" id="PS51257">
    <property type="entry name" value="PROKAR_LIPOPROTEIN"/>
    <property type="match status" value="1"/>
</dbReference>
<comment type="caution">
    <text evidence="2">The sequence shown here is derived from an EMBL/GenBank/DDBJ whole genome shotgun (WGS) entry which is preliminary data.</text>
</comment>
<proteinExistence type="predicted"/>
<dbReference type="EMBL" id="JACRUJ010000001">
    <property type="protein sequence ID" value="MBC5840461.1"/>
    <property type="molecule type" value="Genomic_DNA"/>
</dbReference>
<evidence type="ECO:0000313" key="3">
    <source>
        <dbReference type="Proteomes" id="UP000629963"/>
    </source>
</evidence>
<name>A0ABR7J4J5_9FLAO</name>
<gene>
    <name evidence="2" type="ORF">H8R23_03505</name>
</gene>
<dbReference type="Gene3D" id="2.50.20.10">
    <property type="entry name" value="Lipoprotein localisation LolA/LolB/LppX"/>
    <property type="match status" value="1"/>
</dbReference>
<keyword evidence="1" id="KW-0732">Signal</keyword>
<sequence>MNLFSRTIVMVCIAGISSASLVSCKAKANAVASVATEPVDYMKASKIIGNHYNNKSTFSTLYIRANAKYADDKQSQNVTAEIKIKKDEQILVSVRFLGITMAKASITPTSVSYYEKIKGTYFEGDFSALSQWLGTDLDYSKIQNLLVGEALDDLKKGKYTETLVEQLYRLDDAMVDNTKKTFYINGADFTVNKQEITQTAESRMIQVAYAENKVFTEAIMPTNVNIKTFQPKGKSEINLEYNTITFNEELSFPYSVPNGYNRIIIK</sequence>
<feature type="signal peptide" evidence="1">
    <location>
        <begin position="1"/>
        <end position="28"/>
    </location>
</feature>
<organism evidence="2 3">
    <name type="scientific">Flavobacterium kayseriense</name>
    <dbReference type="NCBI Taxonomy" id="2764714"/>
    <lineage>
        <taxon>Bacteria</taxon>
        <taxon>Pseudomonadati</taxon>
        <taxon>Bacteroidota</taxon>
        <taxon>Flavobacteriia</taxon>
        <taxon>Flavobacteriales</taxon>
        <taxon>Flavobacteriaceae</taxon>
        <taxon>Flavobacterium</taxon>
    </lineage>
</organism>
<keyword evidence="3" id="KW-1185">Reference proteome</keyword>